<reference evidence="3" key="1">
    <citation type="submission" date="2022-11" db="UniProtKB">
        <authorList>
            <consortium name="WormBaseParasite"/>
        </authorList>
    </citation>
    <scope>IDENTIFICATION</scope>
</reference>
<evidence type="ECO:0000313" key="2">
    <source>
        <dbReference type="Proteomes" id="UP000887566"/>
    </source>
</evidence>
<evidence type="ECO:0000256" key="1">
    <source>
        <dbReference type="SAM" id="MobiDB-lite"/>
    </source>
</evidence>
<feature type="region of interest" description="Disordered" evidence="1">
    <location>
        <begin position="1"/>
        <end position="21"/>
    </location>
</feature>
<protein>
    <submittedName>
        <fullName evidence="3">Ovule protein</fullName>
    </submittedName>
</protein>
<proteinExistence type="predicted"/>
<evidence type="ECO:0000313" key="3">
    <source>
        <dbReference type="WBParaSite" id="PSAMB.scaffold695size43589.g8064.t1"/>
    </source>
</evidence>
<dbReference type="Proteomes" id="UP000887566">
    <property type="component" value="Unplaced"/>
</dbReference>
<organism evidence="2 3">
    <name type="scientific">Plectus sambesii</name>
    <dbReference type="NCBI Taxonomy" id="2011161"/>
    <lineage>
        <taxon>Eukaryota</taxon>
        <taxon>Metazoa</taxon>
        <taxon>Ecdysozoa</taxon>
        <taxon>Nematoda</taxon>
        <taxon>Chromadorea</taxon>
        <taxon>Plectida</taxon>
        <taxon>Plectina</taxon>
        <taxon>Plectoidea</taxon>
        <taxon>Plectidae</taxon>
        <taxon>Plectus</taxon>
    </lineage>
</organism>
<name>A0A914XBZ4_9BILA</name>
<feature type="region of interest" description="Disordered" evidence="1">
    <location>
        <begin position="65"/>
        <end position="86"/>
    </location>
</feature>
<sequence>MDEESTNPMKKQSNGTEKQQIKVMQRRNLNLDGCTKKGKAGLNLMKKQLNGCMNMGKAYLNQMKKLSNGSEKPQSKEMKTHEITLG</sequence>
<dbReference type="AlphaFoldDB" id="A0A914XBZ4"/>
<feature type="compositionally biased region" description="Basic and acidic residues" evidence="1">
    <location>
        <begin position="73"/>
        <end position="86"/>
    </location>
</feature>
<accession>A0A914XBZ4</accession>
<feature type="compositionally biased region" description="Polar residues" evidence="1">
    <location>
        <begin position="1"/>
        <end position="18"/>
    </location>
</feature>
<keyword evidence="2" id="KW-1185">Reference proteome</keyword>
<dbReference type="WBParaSite" id="PSAMB.scaffold695size43589.g8064.t1">
    <property type="protein sequence ID" value="PSAMB.scaffold695size43589.g8064.t1"/>
    <property type="gene ID" value="PSAMB.scaffold695size43589.g8064"/>
</dbReference>